<gene>
    <name evidence="2" type="ORF">BJX68DRAFT_233862</name>
</gene>
<accession>A0ABR4KLB9</accession>
<dbReference type="EMBL" id="JBFXLR010000014">
    <property type="protein sequence ID" value="KAL2853068.1"/>
    <property type="molecule type" value="Genomic_DNA"/>
</dbReference>
<dbReference type="RefSeq" id="XP_070900709.1">
    <property type="nucleotide sequence ID" value="XM_071039679.1"/>
</dbReference>
<protein>
    <recommendedName>
        <fullName evidence="1">F-box domain-containing protein</fullName>
    </recommendedName>
</protein>
<proteinExistence type="predicted"/>
<evidence type="ECO:0000313" key="3">
    <source>
        <dbReference type="Proteomes" id="UP001610444"/>
    </source>
</evidence>
<evidence type="ECO:0000259" key="1">
    <source>
        <dbReference type="PROSITE" id="PS50181"/>
    </source>
</evidence>
<feature type="domain" description="F-box" evidence="1">
    <location>
        <begin position="238"/>
        <end position="284"/>
    </location>
</feature>
<comment type="caution">
    <text evidence="2">The sequence shown here is derived from an EMBL/GenBank/DDBJ whole genome shotgun (WGS) entry which is preliminary data.</text>
</comment>
<sequence length="537" mass="61675">MCHTMESYELQNNSGSNEGEIQTQKHIEGLVAWKVLPRIRQRTPLTLPMIYWRTDYRQSFIFTQLSLTDRHKMASLYQISINPNRHVARCVLCGCNTALPYPTWVDIVRVIYSKKGVARISGLTSRYHPSALKEPADQRVHWGENAHLHGIDLALTIHESCWQYLQRHIGEDNVNLDRLWEIFASMPHPRELKHYGQCDPAHSLPNLRHWLKGADECPMPSANSANCRKLRKRSTDTSDCFANLPFELRESIAVLLPTRDYFSLRQASRAMLPIFHDNIFWKSRFWQDGERGFFEDSTLDLASASVVNWRLAYRMSSKHEVAPEMGIKLWEISRWIQETLITKTGSSPPPLDYAGRALQDYHNDSCLAGRRVERAEILPSLVKIGITFASSEGFYRIIGPVTDILSLEFVYDNGRSTILGTKYPKAKRRSPRTIKKELERYENENTSKPSPFDGHGVRVFFDAQLFSGFRFLYNRDGIYRMGVLQKYTEAPLGLIGIQPLGCDYLDLCMNEVAQVVATFEGRRLVDLGLRGRQNMAA</sequence>
<evidence type="ECO:0000313" key="2">
    <source>
        <dbReference type="EMBL" id="KAL2853068.1"/>
    </source>
</evidence>
<dbReference type="SUPFAM" id="SSF81383">
    <property type="entry name" value="F-box domain"/>
    <property type="match status" value="1"/>
</dbReference>
<reference evidence="2 3" key="1">
    <citation type="submission" date="2024-07" db="EMBL/GenBank/DDBJ databases">
        <title>Section-level genome sequencing and comparative genomics of Aspergillus sections Usti and Cavernicolus.</title>
        <authorList>
            <consortium name="Lawrence Berkeley National Laboratory"/>
            <person name="Nybo J.L."/>
            <person name="Vesth T.C."/>
            <person name="Theobald S."/>
            <person name="Frisvad J.C."/>
            <person name="Larsen T.O."/>
            <person name="Kjaerboelling I."/>
            <person name="Rothschild-Mancinelli K."/>
            <person name="Lyhne E.K."/>
            <person name="Kogle M.E."/>
            <person name="Barry K."/>
            <person name="Clum A."/>
            <person name="Na H."/>
            <person name="Ledsgaard L."/>
            <person name="Lin J."/>
            <person name="Lipzen A."/>
            <person name="Kuo A."/>
            <person name="Riley R."/>
            <person name="Mondo S."/>
            <person name="LaButti K."/>
            <person name="Haridas S."/>
            <person name="Pangalinan J."/>
            <person name="Salamov A.A."/>
            <person name="Simmons B.A."/>
            <person name="Magnuson J.K."/>
            <person name="Chen J."/>
            <person name="Drula E."/>
            <person name="Henrissat B."/>
            <person name="Wiebenga A."/>
            <person name="Lubbers R.J."/>
            <person name="Gomes A.C."/>
            <person name="Macurrencykelacurrency M.R."/>
            <person name="Stajich J."/>
            <person name="Grigoriev I.V."/>
            <person name="Mortensen U.H."/>
            <person name="De vries R.P."/>
            <person name="Baker S.E."/>
            <person name="Andersen M.R."/>
        </authorList>
    </citation>
    <scope>NUCLEOTIDE SEQUENCE [LARGE SCALE GENOMIC DNA]</scope>
    <source>
        <strain evidence="2 3">CBS 756.74</strain>
    </source>
</reference>
<dbReference type="GeneID" id="98154843"/>
<dbReference type="Proteomes" id="UP001610444">
    <property type="component" value="Unassembled WGS sequence"/>
</dbReference>
<dbReference type="PROSITE" id="PS50181">
    <property type="entry name" value="FBOX"/>
    <property type="match status" value="1"/>
</dbReference>
<dbReference type="InterPro" id="IPR001810">
    <property type="entry name" value="F-box_dom"/>
</dbReference>
<keyword evidence="3" id="KW-1185">Reference proteome</keyword>
<organism evidence="2 3">
    <name type="scientific">Aspergillus pseudodeflectus</name>
    <dbReference type="NCBI Taxonomy" id="176178"/>
    <lineage>
        <taxon>Eukaryota</taxon>
        <taxon>Fungi</taxon>
        <taxon>Dikarya</taxon>
        <taxon>Ascomycota</taxon>
        <taxon>Pezizomycotina</taxon>
        <taxon>Eurotiomycetes</taxon>
        <taxon>Eurotiomycetidae</taxon>
        <taxon>Eurotiales</taxon>
        <taxon>Aspergillaceae</taxon>
        <taxon>Aspergillus</taxon>
        <taxon>Aspergillus subgen. Nidulantes</taxon>
    </lineage>
</organism>
<name>A0ABR4KLB9_9EURO</name>
<dbReference type="InterPro" id="IPR036047">
    <property type="entry name" value="F-box-like_dom_sf"/>
</dbReference>